<accession>D4F2W5</accession>
<sequence length="95" mass="9567">MAPFVFGLADGSIGTTAGANFGAVGDRIAGGLLLLIAPGAIDALTQCVADVVQGADHLFIVLRGVQAIGRHAFAIDAVQAGHQDQGGQQRQQVCA</sequence>
<evidence type="ECO:0000313" key="2">
    <source>
        <dbReference type="Proteomes" id="UP000003692"/>
    </source>
</evidence>
<comment type="caution">
    <text evidence="1">The sequence shown here is derived from an EMBL/GenBank/DDBJ whole genome shotgun (WGS) entry which is preliminary data.</text>
</comment>
<name>D4F2W5_EDWTA</name>
<organism evidence="1 2">
    <name type="scientific">Edwardsiella tarda ATCC 23685</name>
    <dbReference type="NCBI Taxonomy" id="500638"/>
    <lineage>
        <taxon>Bacteria</taxon>
        <taxon>Pseudomonadati</taxon>
        <taxon>Pseudomonadota</taxon>
        <taxon>Gammaproteobacteria</taxon>
        <taxon>Enterobacterales</taxon>
        <taxon>Hafniaceae</taxon>
        <taxon>Edwardsiella</taxon>
    </lineage>
</organism>
<dbReference type="EMBL" id="ADGK01000047">
    <property type="protein sequence ID" value="EFE23898.1"/>
    <property type="molecule type" value="Genomic_DNA"/>
</dbReference>
<gene>
    <name evidence="1" type="ORF">EDWATA_01066</name>
</gene>
<evidence type="ECO:0000313" key="1">
    <source>
        <dbReference type="EMBL" id="EFE23898.1"/>
    </source>
</evidence>
<dbReference type="Proteomes" id="UP000003692">
    <property type="component" value="Unassembled WGS sequence"/>
</dbReference>
<dbReference type="HOGENOM" id="CLU_2368386_0_0_6"/>
<proteinExistence type="predicted"/>
<dbReference type="AlphaFoldDB" id="D4F2W5"/>
<reference evidence="1 2" key="1">
    <citation type="submission" date="2010-02" db="EMBL/GenBank/DDBJ databases">
        <authorList>
            <person name="Weinstock G."/>
            <person name="Sodergren E."/>
            <person name="Clifton S."/>
            <person name="Fulton L."/>
            <person name="Fulton B."/>
            <person name="Courtney L."/>
            <person name="Fronick C."/>
            <person name="Harrison M."/>
            <person name="Strong C."/>
            <person name="Farmer C."/>
            <person name="Delahaunty K."/>
            <person name="Markovic C."/>
            <person name="Hall O."/>
            <person name="Minx P."/>
            <person name="Tomlinson C."/>
            <person name="Mitreva M."/>
            <person name="Nelson J."/>
            <person name="Hou S."/>
            <person name="Wollam A."/>
            <person name="Pepin K.H."/>
            <person name="Johnson M."/>
            <person name="Bhonagiri V."/>
            <person name="Zhang X."/>
            <person name="Suruliraj S."/>
            <person name="Warren W."/>
            <person name="Chinwalla A."/>
            <person name="Mardis E.R."/>
            <person name="Wilson R.K."/>
        </authorList>
    </citation>
    <scope>NUCLEOTIDE SEQUENCE [LARGE SCALE GENOMIC DNA]</scope>
    <source>
        <strain evidence="1 2">ATCC 23685</strain>
    </source>
</reference>
<protein>
    <submittedName>
        <fullName evidence="1">Uncharacterized protein</fullName>
    </submittedName>
</protein>